<keyword evidence="2" id="KW-1185">Reference proteome</keyword>
<proteinExistence type="predicted"/>
<evidence type="ECO:0000313" key="2">
    <source>
        <dbReference type="Proteomes" id="UP001642464"/>
    </source>
</evidence>
<accession>A0ABP0QZQ1</accession>
<comment type="caution">
    <text evidence="1">The sequence shown here is derived from an EMBL/GenBank/DDBJ whole genome shotgun (WGS) entry which is preliminary data.</text>
</comment>
<gene>
    <name evidence="1" type="ORF">SCF082_LOCUS43912</name>
</gene>
<sequence>MVLLAETHDLDICNSVFTLLSQLVKRLEVTPALPKALGSVLTRLAESRDEICSTELNISKAEGKQLLVSILYGGAVPQKFQSNPLLTDLSKVSLYLRWLAISLLDEEFARFRSPAVSKKNPDMSILSHLYLSIEDLVLTSWCRYLQALHPAHLSLHFDGVRVSPIESMSVEELCKESAAHIAKETGFVVVIREKRHRTVLQNIQHVATREPKLSTGEAPVPIDHGLKDADKAALLNLEASGAKRPASSIERPAVARKDWEPRSANRPALHLAAVGPSIEIHGSQSEPEIFDVLSDSGPDVDALTAADTDFETIPLSWVDDDGLVITDRTLLQDLAKEVKSVWPRFMLDAVRAGSALVNLLPSRTSRWWPLIEDVFMSDKAIELRNTILAECVAHGEFTAISIDGTFRVCLSIMGQLPFNMSKELRQKAAFKDDESIRRVITVRGKTGAVVAMFGAPGEGAADLRRGLENNLPTAALHQIQYLATDAPSVKLLEELKETLPNLEGISLDPVHLAMHYESASARKKTAGSATLRKCLAKFGHSKSMPPPATWGAFFTGAEDGQLSARERVLRDQIVDGSMAQTKARKILESLDAVTYWPTRTCFIETLAAISAVYRAEVTKKSDEGKPLTDLLWNAQAYGRWTTGKGGPAKAKPKLACP</sequence>
<evidence type="ECO:0000313" key="1">
    <source>
        <dbReference type="EMBL" id="CAK9093350.1"/>
    </source>
</evidence>
<protein>
    <submittedName>
        <fullName evidence="1">Uncharacterized protein</fullName>
    </submittedName>
</protein>
<reference evidence="1 2" key="1">
    <citation type="submission" date="2024-02" db="EMBL/GenBank/DDBJ databases">
        <authorList>
            <person name="Chen Y."/>
            <person name="Shah S."/>
            <person name="Dougan E. K."/>
            <person name="Thang M."/>
            <person name="Chan C."/>
        </authorList>
    </citation>
    <scope>NUCLEOTIDE SEQUENCE [LARGE SCALE GENOMIC DNA]</scope>
</reference>
<name>A0ABP0QZQ1_9DINO</name>
<organism evidence="1 2">
    <name type="scientific">Durusdinium trenchii</name>
    <dbReference type="NCBI Taxonomy" id="1381693"/>
    <lineage>
        <taxon>Eukaryota</taxon>
        <taxon>Sar</taxon>
        <taxon>Alveolata</taxon>
        <taxon>Dinophyceae</taxon>
        <taxon>Suessiales</taxon>
        <taxon>Symbiodiniaceae</taxon>
        <taxon>Durusdinium</taxon>
    </lineage>
</organism>
<dbReference type="Proteomes" id="UP001642464">
    <property type="component" value="Unassembled WGS sequence"/>
</dbReference>
<dbReference type="EMBL" id="CAXAMM010040460">
    <property type="protein sequence ID" value="CAK9093350.1"/>
    <property type="molecule type" value="Genomic_DNA"/>
</dbReference>